<evidence type="ECO:0008006" key="4">
    <source>
        <dbReference type="Google" id="ProtNLM"/>
    </source>
</evidence>
<dbReference type="CDD" id="cd06558">
    <property type="entry name" value="crotonase-like"/>
    <property type="match status" value="1"/>
</dbReference>
<dbReference type="InterPro" id="IPR001753">
    <property type="entry name" value="Enoyl-CoA_hydra/iso"/>
</dbReference>
<reference evidence="2" key="1">
    <citation type="submission" date="2019-03" db="EMBL/GenBank/DDBJ databases">
        <title>Afifella sp. nov., isolated from activated sludge.</title>
        <authorList>
            <person name="Li Q."/>
            <person name="Liu Y."/>
        </authorList>
    </citation>
    <scope>NUCLEOTIDE SEQUENCE</scope>
    <source>
        <strain evidence="2">L72</strain>
    </source>
</reference>
<dbReference type="Gene3D" id="1.10.12.10">
    <property type="entry name" value="Lyase 2-enoyl-coa Hydratase, Chain A, domain 2"/>
    <property type="match status" value="1"/>
</dbReference>
<dbReference type="Proteomes" id="UP000773614">
    <property type="component" value="Unassembled WGS sequence"/>
</dbReference>
<keyword evidence="3" id="KW-1185">Reference proteome</keyword>
<comment type="caution">
    <text evidence="2">The sequence shown here is derived from an EMBL/GenBank/DDBJ whole genome shotgun (WGS) entry which is preliminary data.</text>
</comment>
<evidence type="ECO:0000256" key="1">
    <source>
        <dbReference type="ARBA" id="ARBA00005254"/>
    </source>
</evidence>
<dbReference type="RefSeq" id="WP_161138777.1">
    <property type="nucleotide sequence ID" value="NZ_SPKJ01000003.1"/>
</dbReference>
<organism evidence="2 3">
    <name type="scientific">Propylenella binzhouense</name>
    <dbReference type="NCBI Taxonomy" id="2555902"/>
    <lineage>
        <taxon>Bacteria</taxon>
        <taxon>Pseudomonadati</taxon>
        <taxon>Pseudomonadota</taxon>
        <taxon>Alphaproteobacteria</taxon>
        <taxon>Hyphomicrobiales</taxon>
        <taxon>Propylenellaceae</taxon>
        <taxon>Propylenella</taxon>
    </lineage>
</organism>
<sequence length="263" mass="28212">MNQFRIDIEKGVARVTLTRPHRHNAFDDRLIADLTAALRELEAEPAARILILAAEGPSFSAGAELGWMKRAAAASEDENLEDARKLAELMRVLDEFPKPTIAAVQGPAYGGGVGLVACCDIAIASTAAKFALSEVKLGLIPSAIGPYVMAAIGPRQARRYFQTAEIFGAHTAQAIGLVHEAVEPDALERRVAEIVQALGKGAPAARREAKRLVSDIGHRPIDAAMIEMTAVRISAVRAREEAKEGLDAFLSRRRAAWDCGGEE</sequence>
<protein>
    <recommendedName>
        <fullName evidence="4">Enoyl-CoA hydratase</fullName>
    </recommendedName>
</protein>
<name>A0A964WS30_9HYPH</name>
<dbReference type="GO" id="GO:0008300">
    <property type="term" value="P:isoprenoid catabolic process"/>
    <property type="evidence" value="ECO:0007669"/>
    <property type="project" value="TreeGrafter"/>
</dbReference>
<dbReference type="InterPro" id="IPR029045">
    <property type="entry name" value="ClpP/crotonase-like_dom_sf"/>
</dbReference>
<dbReference type="EMBL" id="SPKJ01000003">
    <property type="protein sequence ID" value="MYZ46431.1"/>
    <property type="molecule type" value="Genomic_DNA"/>
</dbReference>
<dbReference type="InterPro" id="IPR014748">
    <property type="entry name" value="Enoyl-CoA_hydra_C"/>
</dbReference>
<dbReference type="AlphaFoldDB" id="A0A964WS30"/>
<gene>
    <name evidence="2" type="ORF">E4O86_01680</name>
</gene>
<dbReference type="Gene3D" id="3.90.226.10">
    <property type="entry name" value="2-enoyl-CoA Hydratase, Chain A, domain 1"/>
    <property type="match status" value="1"/>
</dbReference>
<dbReference type="OrthoDB" id="9795613at2"/>
<dbReference type="PANTHER" id="PTHR42964">
    <property type="entry name" value="ENOYL-COA HYDRATASE"/>
    <property type="match status" value="1"/>
</dbReference>
<dbReference type="Pfam" id="PF00378">
    <property type="entry name" value="ECH_1"/>
    <property type="match status" value="1"/>
</dbReference>
<comment type="similarity">
    <text evidence="1">Belongs to the enoyl-CoA hydratase/isomerase family.</text>
</comment>
<evidence type="ECO:0000313" key="3">
    <source>
        <dbReference type="Proteomes" id="UP000773614"/>
    </source>
</evidence>
<dbReference type="PANTHER" id="PTHR42964:SF1">
    <property type="entry name" value="POLYKETIDE BIOSYNTHESIS ENOYL-COA HYDRATASE PKSH-RELATED"/>
    <property type="match status" value="1"/>
</dbReference>
<dbReference type="SUPFAM" id="SSF52096">
    <property type="entry name" value="ClpP/crotonase"/>
    <property type="match status" value="1"/>
</dbReference>
<accession>A0A964WS30</accession>
<evidence type="ECO:0000313" key="2">
    <source>
        <dbReference type="EMBL" id="MYZ46431.1"/>
    </source>
</evidence>
<proteinExistence type="inferred from homology"/>
<dbReference type="InterPro" id="IPR051683">
    <property type="entry name" value="Enoyl-CoA_Hydratase/Isomerase"/>
</dbReference>
<dbReference type="GO" id="GO:0003824">
    <property type="term" value="F:catalytic activity"/>
    <property type="evidence" value="ECO:0007669"/>
    <property type="project" value="UniProtKB-ARBA"/>
</dbReference>